<dbReference type="PANTHER" id="PTHR30329:SF21">
    <property type="entry name" value="LIPOPROTEIN YIAD-RELATED"/>
    <property type="match status" value="1"/>
</dbReference>
<dbReference type="GO" id="GO:0009279">
    <property type="term" value="C:cell outer membrane"/>
    <property type="evidence" value="ECO:0007669"/>
    <property type="project" value="UniProtKB-SubCell"/>
</dbReference>
<feature type="domain" description="OmpA-like" evidence="5">
    <location>
        <begin position="228"/>
        <end position="343"/>
    </location>
</feature>
<dbReference type="InterPro" id="IPR036737">
    <property type="entry name" value="OmpA-like_sf"/>
</dbReference>
<dbReference type="InterPro" id="IPR050330">
    <property type="entry name" value="Bact_OuterMem_StrucFunc"/>
</dbReference>
<dbReference type="Proteomes" id="UP001138757">
    <property type="component" value="Unassembled WGS sequence"/>
</dbReference>
<comment type="subcellular location">
    <subcellularLocation>
        <location evidence="1">Cell outer membrane</location>
    </subcellularLocation>
</comment>
<evidence type="ECO:0000256" key="3">
    <source>
        <dbReference type="ARBA" id="ARBA00023237"/>
    </source>
</evidence>
<dbReference type="EMBL" id="JAHGAW010000003">
    <property type="protein sequence ID" value="MBT2186221.1"/>
    <property type="molecule type" value="Genomic_DNA"/>
</dbReference>
<dbReference type="InterPro" id="IPR006665">
    <property type="entry name" value="OmpA-like"/>
</dbReference>
<dbReference type="AlphaFoldDB" id="A0A9X1DA65"/>
<keyword evidence="3" id="KW-0998">Cell outer membrane</keyword>
<dbReference type="CDD" id="cd07185">
    <property type="entry name" value="OmpA_C-like"/>
    <property type="match status" value="1"/>
</dbReference>
<dbReference type="SUPFAM" id="SSF103088">
    <property type="entry name" value="OmpA-like"/>
    <property type="match status" value="1"/>
</dbReference>
<name>A0A9X1DA65_9SPHN</name>
<dbReference type="RefSeq" id="WP_214621982.1">
    <property type="nucleotide sequence ID" value="NZ_JAHGAW010000003.1"/>
</dbReference>
<proteinExistence type="predicted"/>
<evidence type="ECO:0000256" key="4">
    <source>
        <dbReference type="PROSITE-ProRule" id="PRU00473"/>
    </source>
</evidence>
<sequence length="344" mass="35628">MHGGLKIAIGAGATALLAWTVHGPLGQGKAFIVGLEQDADVRLATRGMPNIKVHFPTSPYSRMAHLSGAASVIQQEDALKLVRAFGGTSGAVWGDAAANADKLPMLAASEPQNAVDQSNEAMDEQRSRELGAVINSMAAPLPAENKLAQAVAPMPQPSPKATPTPTLIPAPKAVAIVAPKPAPPPPPKVVPTPTPRPTPVVRPTPVRVAAAGSAPMPSVRPSANPCQRSIDAALAGRVMSFRSGSAWLNPQSNKMIDDVAAVLKRCRAYGIEIGGHTDGAGDEGVNRSMSQERANRVRERLIARGVPASAVVAKGYGSSRPIRAGNTLDPANRRISFTISRGGA</sequence>
<evidence type="ECO:0000256" key="1">
    <source>
        <dbReference type="ARBA" id="ARBA00004442"/>
    </source>
</evidence>
<keyword evidence="7" id="KW-1185">Reference proteome</keyword>
<dbReference type="PANTHER" id="PTHR30329">
    <property type="entry name" value="STATOR ELEMENT OF FLAGELLAR MOTOR COMPLEX"/>
    <property type="match status" value="1"/>
</dbReference>
<dbReference type="PROSITE" id="PS51123">
    <property type="entry name" value="OMPA_2"/>
    <property type="match status" value="1"/>
</dbReference>
<accession>A0A9X1DA65</accession>
<dbReference type="Pfam" id="PF00691">
    <property type="entry name" value="OmpA"/>
    <property type="match status" value="1"/>
</dbReference>
<dbReference type="Gene3D" id="3.30.1330.60">
    <property type="entry name" value="OmpA-like domain"/>
    <property type="match status" value="1"/>
</dbReference>
<evidence type="ECO:0000313" key="7">
    <source>
        <dbReference type="Proteomes" id="UP001138757"/>
    </source>
</evidence>
<organism evidence="6 7">
    <name type="scientific">Sphingobium nicotianae</name>
    <dbReference type="NCBI Taxonomy" id="2782607"/>
    <lineage>
        <taxon>Bacteria</taxon>
        <taxon>Pseudomonadati</taxon>
        <taxon>Pseudomonadota</taxon>
        <taxon>Alphaproteobacteria</taxon>
        <taxon>Sphingomonadales</taxon>
        <taxon>Sphingomonadaceae</taxon>
        <taxon>Sphingobium</taxon>
    </lineage>
</organism>
<dbReference type="PRINTS" id="PR01021">
    <property type="entry name" value="OMPADOMAIN"/>
</dbReference>
<evidence type="ECO:0000313" key="6">
    <source>
        <dbReference type="EMBL" id="MBT2186221.1"/>
    </source>
</evidence>
<keyword evidence="2 4" id="KW-0472">Membrane</keyword>
<dbReference type="InterPro" id="IPR006664">
    <property type="entry name" value="OMP_bac"/>
</dbReference>
<evidence type="ECO:0000259" key="5">
    <source>
        <dbReference type="PROSITE" id="PS51123"/>
    </source>
</evidence>
<reference evidence="6" key="1">
    <citation type="submission" date="2021-05" db="EMBL/GenBank/DDBJ databases">
        <title>Genome of Sphingobium sp. strain.</title>
        <authorList>
            <person name="Fan R."/>
        </authorList>
    </citation>
    <scope>NUCLEOTIDE SEQUENCE</scope>
    <source>
        <strain evidence="6">H33</strain>
    </source>
</reference>
<gene>
    <name evidence="6" type="ORF">KK488_04600</name>
</gene>
<comment type="caution">
    <text evidence="6">The sequence shown here is derived from an EMBL/GenBank/DDBJ whole genome shotgun (WGS) entry which is preliminary data.</text>
</comment>
<protein>
    <submittedName>
        <fullName evidence="6">OmpA family protein</fullName>
    </submittedName>
</protein>
<evidence type="ECO:0000256" key="2">
    <source>
        <dbReference type="ARBA" id="ARBA00023136"/>
    </source>
</evidence>